<evidence type="ECO:0000313" key="7">
    <source>
        <dbReference type="EMBL" id="AGF48608.1"/>
    </source>
</evidence>
<dbReference type="InterPro" id="IPR018261">
    <property type="entry name" value="Ribosomal_bL27_CS"/>
</dbReference>
<dbReference type="Proteomes" id="UP000011541">
    <property type="component" value="Chromosome"/>
</dbReference>
<dbReference type="GO" id="GO:0006412">
    <property type="term" value="P:translation"/>
    <property type="evidence" value="ECO:0007669"/>
    <property type="project" value="UniProtKB-UniRule"/>
</dbReference>
<keyword evidence="3 5" id="KW-0687">Ribonucleoprotein</keyword>
<dbReference type="STRING" id="1208920.CONE_0060"/>
<dbReference type="GO" id="GO:0022625">
    <property type="term" value="C:cytosolic large ribosomal subunit"/>
    <property type="evidence" value="ECO:0007669"/>
    <property type="project" value="TreeGrafter"/>
</dbReference>
<dbReference type="EMBL" id="CP003805">
    <property type="protein sequence ID" value="AGF48608.1"/>
    <property type="molecule type" value="Genomic_DNA"/>
</dbReference>
<dbReference type="NCBIfam" id="TIGR00062">
    <property type="entry name" value="L27"/>
    <property type="match status" value="1"/>
</dbReference>
<evidence type="ECO:0000256" key="1">
    <source>
        <dbReference type="ARBA" id="ARBA00010797"/>
    </source>
</evidence>
<dbReference type="PANTHER" id="PTHR15893">
    <property type="entry name" value="RIBOSOMAL PROTEIN L27"/>
    <property type="match status" value="1"/>
</dbReference>
<evidence type="ECO:0000256" key="2">
    <source>
        <dbReference type="ARBA" id="ARBA00022980"/>
    </source>
</evidence>
<evidence type="ECO:0000256" key="3">
    <source>
        <dbReference type="ARBA" id="ARBA00023274"/>
    </source>
</evidence>
<dbReference type="HOGENOM" id="CLU_095424_4_1_4"/>
<dbReference type="PATRIC" id="fig|1208920.3.peg.606"/>
<dbReference type="HAMAP" id="MF_00539">
    <property type="entry name" value="Ribosomal_bL27"/>
    <property type="match status" value="1"/>
</dbReference>
<dbReference type="KEGG" id="kon:CONE_0060"/>
<evidence type="ECO:0000256" key="4">
    <source>
        <dbReference type="ARBA" id="ARBA00035175"/>
    </source>
</evidence>
<dbReference type="SUPFAM" id="SSF110324">
    <property type="entry name" value="Ribosomal L27 protein-like"/>
    <property type="match status" value="1"/>
</dbReference>
<accession>M1L7P5</accession>
<name>M1L7P5_9PROT</name>
<dbReference type="OrthoDB" id="9803474at2"/>
<feature type="region of interest" description="Disordered" evidence="6">
    <location>
        <begin position="1"/>
        <end position="23"/>
    </location>
</feature>
<comment type="similarity">
    <text evidence="1 5">Belongs to the bacterial ribosomal protein bL27 family.</text>
</comment>
<evidence type="ECO:0000256" key="6">
    <source>
        <dbReference type="SAM" id="MobiDB-lite"/>
    </source>
</evidence>
<organism evidence="7 8">
    <name type="scientific">Candidatus Kinetoplastidibacterium stringomonadis TCC290E</name>
    <dbReference type="NCBI Taxonomy" id="1208920"/>
    <lineage>
        <taxon>Bacteria</taxon>
        <taxon>Pseudomonadati</taxon>
        <taxon>Pseudomonadota</taxon>
        <taxon>Betaproteobacteria</taxon>
        <taxon>Candidatus Kinetoplastidibacterium</taxon>
    </lineage>
</organism>
<dbReference type="RefSeq" id="WP_015397293.1">
    <property type="nucleotide sequence ID" value="NC_020299.1"/>
</dbReference>
<keyword evidence="2 5" id="KW-0689">Ribosomal protein</keyword>
<dbReference type="PRINTS" id="PR00063">
    <property type="entry name" value="RIBOSOMALL27"/>
</dbReference>
<dbReference type="PANTHER" id="PTHR15893:SF0">
    <property type="entry name" value="LARGE RIBOSOMAL SUBUNIT PROTEIN BL27M"/>
    <property type="match status" value="1"/>
</dbReference>
<dbReference type="GO" id="GO:1902626">
    <property type="term" value="P:assembly of large subunit precursor of preribosome"/>
    <property type="evidence" value="ECO:0007669"/>
    <property type="project" value="UniProtKB-ARBA"/>
</dbReference>
<protein>
    <recommendedName>
        <fullName evidence="4 5">Large ribosomal subunit protein bL27</fullName>
    </recommendedName>
</protein>
<dbReference type="GO" id="GO:0003735">
    <property type="term" value="F:structural constituent of ribosome"/>
    <property type="evidence" value="ECO:0007669"/>
    <property type="project" value="InterPro"/>
</dbReference>
<proteinExistence type="inferred from homology"/>
<gene>
    <name evidence="5" type="primary">rpmA</name>
    <name evidence="7" type="ORF">CONE_0060</name>
</gene>
<dbReference type="GO" id="GO:0043022">
    <property type="term" value="F:ribosome binding"/>
    <property type="evidence" value="ECO:0007669"/>
    <property type="project" value="UniProtKB-ARBA"/>
</dbReference>
<dbReference type="PROSITE" id="PS00831">
    <property type="entry name" value="RIBOSOMAL_L27"/>
    <property type="match status" value="1"/>
</dbReference>
<dbReference type="Pfam" id="PF01016">
    <property type="entry name" value="Ribosomal_L27"/>
    <property type="match status" value="1"/>
</dbReference>
<evidence type="ECO:0000256" key="5">
    <source>
        <dbReference type="HAMAP-Rule" id="MF_00539"/>
    </source>
</evidence>
<dbReference type="FunFam" id="2.40.50.100:FF:000001">
    <property type="entry name" value="50S ribosomal protein L27"/>
    <property type="match status" value="1"/>
</dbReference>
<dbReference type="AlphaFoldDB" id="M1L7P5"/>
<reference evidence="7 8" key="1">
    <citation type="journal article" date="2013" name="Genome Biol. Evol.">
        <title>Genome evolution and phylogenomic analysis of candidatus kinetoplastibacterium, the betaproteobacterial endosymbionts of strigomonas and angomonas.</title>
        <authorList>
            <person name="Alves J.M."/>
            <person name="Serrano M.G."/>
            <person name="Maia da Silva F."/>
            <person name="Voegtly L.J."/>
            <person name="Matveyev A.V."/>
            <person name="Teixeira M.M."/>
            <person name="Camargo E.P."/>
            <person name="Buck G.A."/>
        </authorList>
    </citation>
    <scope>NUCLEOTIDE SEQUENCE [LARGE SCALE GENOMIC DNA]</scope>
    <source>
        <strain evidence="7 8">TCC290E</strain>
    </source>
</reference>
<sequence length="86" mass="9269">MAHKKGGGSTRNGRDSESKRLGVKAFGDQHITAGSIIVRQRGTRFHAGKNVGIGKDHTLFALKEGRILFSVKGALKKQTVSVIINK</sequence>
<dbReference type="Gene3D" id="2.40.50.100">
    <property type="match status" value="1"/>
</dbReference>
<keyword evidence="8" id="KW-1185">Reference proteome</keyword>
<evidence type="ECO:0000313" key="8">
    <source>
        <dbReference type="Proteomes" id="UP000011541"/>
    </source>
</evidence>
<dbReference type="InterPro" id="IPR001684">
    <property type="entry name" value="Ribosomal_bL27"/>
</dbReference>
<dbReference type="eggNOG" id="COG0211">
    <property type="taxonomic scope" value="Bacteria"/>
</dbReference>